<name>A0ABR9E7M9_9GAMM</name>
<evidence type="ECO:0000313" key="3">
    <source>
        <dbReference type="EMBL" id="MBE0367000.1"/>
    </source>
</evidence>
<accession>A0ABR9E7M9</accession>
<dbReference type="EMBL" id="AQGV01000011">
    <property type="protein sequence ID" value="MBE0367000.1"/>
    <property type="molecule type" value="Genomic_DNA"/>
</dbReference>
<gene>
    <name evidence="3" type="ORF">PAUR_a0287</name>
</gene>
<evidence type="ECO:0000313" key="4">
    <source>
        <dbReference type="Proteomes" id="UP000615755"/>
    </source>
</evidence>
<sequence length="247" mass="27540">MKKNYKVLSVFIFLASFSTVTHATENVLITSDNFALKTDYFKPNIASDRAVLMLHQCNYNRSMYTKIGEQLAQLGIHALSLDFRGFGESVNHQYDIEKVRSQPDDTRRSAWLTLSQNWPDDVMLAYTFLKEKSGPNSNIAVIGASCGGAQAITLAQSQSISAITFFSSAQNDTNIAHYKNDLASIPTLIIAAEQDGRTYSSAQTLFKNAEHINSKFVSYKGAEHGYPLLDKDNNLVPLITNWLDKQL</sequence>
<proteinExistence type="predicted"/>
<keyword evidence="1" id="KW-0732">Signal</keyword>
<feature type="signal peptide" evidence="1">
    <location>
        <begin position="1"/>
        <end position="23"/>
    </location>
</feature>
<dbReference type="InterPro" id="IPR022742">
    <property type="entry name" value="Hydrolase_4"/>
</dbReference>
<dbReference type="Proteomes" id="UP000615755">
    <property type="component" value="Unassembled WGS sequence"/>
</dbReference>
<dbReference type="InterPro" id="IPR029058">
    <property type="entry name" value="AB_hydrolase_fold"/>
</dbReference>
<feature type="chain" id="PRO_5046657982" description="Serine aminopeptidase S33 domain-containing protein" evidence="1">
    <location>
        <begin position="24"/>
        <end position="247"/>
    </location>
</feature>
<dbReference type="Pfam" id="PF12146">
    <property type="entry name" value="Hydrolase_4"/>
    <property type="match status" value="1"/>
</dbReference>
<organism evidence="3 4">
    <name type="scientific">Pseudoalteromonas aurantia 208</name>
    <dbReference type="NCBI Taxonomy" id="1314867"/>
    <lineage>
        <taxon>Bacteria</taxon>
        <taxon>Pseudomonadati</taxon>
        <taxon>Pseudomonadota</taxon>
        <taxon>Gammaproteobacteria</taxon>
        <taxon>Alteromonadales</taxon>
        <taxon>Pseudoalteromonadaceae</taxon>
        <taxon>Pseudoalteromonas</taxon>
    </lineage>
</organism>
<dbReference type="Gene3D" id="3.40.50.1820">
    <property type="entry name" value="alpha/beta hydrolase"/>
    <property type="match status" value="1"/>
</dbReference>
<dbReference type="PANTHER" id="PTHR12277">
    <property type="entry name" value="ALPHA/BETA HYDROLASE DOMAIN-CONTAINING PROTEIN"/>
    <property type="match status" value="1"/>
</dbReference>
<dbReference type="RefSeq" id="WP_192506469.1">
    <property type="nucleotide sequence ID" value="NZ_AQGV01000011.1"/>
</dbReference>
<dbReference type="SUPFAM" id="SSF53474">
    <property type="entry name" value="alpha/beta-Hydrolases"/>
    <property type="match status" value="1"/>
</dbReference>
<protein>
    <recommendedName>
        <fullName evidence="2">Serine aminopeptidase S33 domain-containing protein</fullName>
    </recommendedName>
</protein>
<keyword evidence="4" id="KW-1185">Reference proteome</keyword>
<evidence type="ECO:0000256" key="1">
    <source>
        <dbReference type="SAM" id="SignalP"/>
    </source>
</evidence>
<evidence type="ECO:0000259" key="2">
    <source>
        <dbReference type="Pfam" id="PF12146"/>
    </source>
</evidence>
<comment type="caution">
    <text evidence="3">The sequence shown here is derived from an EMBL/GenBank/DDBJ whole genome shotgun (WGS) entry which is preliminary data.</text>
</comment>
<reference evidence="3 4" key="1">
    <citation type="submission" date="2015-03" db="EMBL/GenBank/DDBJ databases">
        <title>Genome sequence of Pseudoalteromonas aurantia.</title>
        <authorList>
            <person name="Xie B.-B."/>
            <person name="Rong J.-C."/>
            <person name="Qin Q.-L."/>
            <person name="Zhang Y.-Z."/>
        </authorList>
    </citation>
    <scope>NUCLEOTIDE SEQUENCE [LARGE SCALE GENOMIC DNA]</scope>
    <source>
        <strain evidence="3 4">208</strain>
    </source>
</reference>
<dbReference type="PANTHER" id="PTHR12277:SF81">
    <property type="entry name" value="PROTEIN ABHD13"/>
    <property type="match status" value="1"/>
</dbReference>
<feature type="domain" description="Serine aminopeptidase S33" evidence="2">
    <location>
        <begin position="48"/>
        <end position="159"/>
    </location>
</feature>